<keyword evidence="2" id="KW-0732">Signal</keyword>
<feature type="compositionally biased region" description="Pro residues" evidence="1">
    <location>
        <begin position="274"/>
        <end position="295"/>
    </location>
</feature>
<feature type="compositionally biased region" description="Basic and acidic residues" evidence="1">
    <location>
        <begin position="790"/>
        <end position="820"/>
    </location>
</feature>
<evidence type="ECO:0000256" key="1">
    <source>
        <dbReference type="SAM" id="MobiDB-lite"/>
    </source>
</evidence>
<accession>A0A6G1JJ92</accession>
<feature type="compositionally biased region" description="Polar residues" evidence="1">
    <location>
        <begin position="596"/>
        <end position="613"/>
    </location>
</feature>
<dbReference type="PANTHER" id="PTHR38049:SF2">
    <property type="entry name" value="RICIN B LECTIN DOMAIN-CONTAINING PROTEIN"/>
    <property type="match status" value="1"/>
</dbReference>
<feature type="compositionally biased region" description="Low complexity" evidence="1">
    <location>
        <begin position="658"/>
        <end position="676"/>
    </location>
</feature>
<organism evidence="3 4">
    <name type="scientific">Lentithecium fluviatile CBS 122367</name>
    <dbReference type="NCBI Taxonomy" id="1168545"/>
    <lineage>
        <taxon>Eukaryota</taxon>
        <taxon>Fungi</taxon>
        <taxon>Dikarya</taxon>
        <taxon>Ascomycota</taxon>
        <taxon>Pezizomycotina</taxon>
        <taxon>Dothideomycetes</taxon>
        <taxon>Pleosporomycetidae</taxon>
        <taxon>Pleosporales</taxon>
        <taxon>Massarineae</taxon>
        <taxon>Lentitheciaceae</taxon>
        <taxon>Lentithecium</taxon>
    </lineage>
</organism>
<feature type="compositionally biased region" description="Basic and acidic residues" evidence="1">
    <location>
        <begin position="196"/>
        <end position="216"/>
    </location>
</feature>
<feature type="compositionally biased region" description="Pro residues" evidence="1">
    <location>
        <begin position="247"/>
        <end position="256"/>
    </location>
</feature>
<feature type="signal peptide" evidence="2">
    <location>
        <begin position="1"/>
        <end position="17"/>
    </location>
</feature>
<protein>
    <submittedName>
        <fullName evidence="3">Uncharacterized protein</fullName>
    </submittedName>
</protein>
<gene>
    <name evidence="3" type="ORF">K458DRAFT_399639</name>
</gene>
<feature type="compositionally biased region" description="Polar residues" evidence="1">
    <location>
        <begin position="684"/>
        <end position="706"/>
    </location>
</feature>
<feature type="compositionally biased region" description="Basic and acidic residues" evidence="1">
    <location>
        <begin position="614"/>
        <end position="623"/>
    </location>
</feature>
<dbReference type="Proteomes" id="UP000799291">
    <property type="component" value="Unassembled WGS sequence"/>
</dbReference>
<feature type="compositionally biased region" description="Polar residues" evidence="1">
    <location>
        <begin position="397"/>
        <end position="410"/>
    </location>
</feature>
<dbReference type="PANTHER" id="PTHR38049">
    <property type="entry name" value="RICIN B LECTIN DOMAIN-CONTAINING PROTEIN"/>
    <property type="match status" value="1"/>
</dbReference>
<keyword evidence="4" id="KW-1185">Reference proteome</keyword>
<proteinExistence type="predicted"/>
<sequence length="820" mass="89695">MALSMLVAIVAAPALLGTQEAIRQSQSKEKREEHRARRCNLIASCVKSSLRSREINGRPIVLRDGKLWIDTGTSDGKPYGHHYAGYYLPYPDTKYEGLVTTITDTAPIMNWVYIDRETHEVRYGVRVDAQPNLTGPFDCTRQDRRLTFDGWEGWCAVEEFPTLWALYYDLDDNGLAGKVPEGTRILEIELSRKEKRFQKVGEARQQDQTTQRKVDATQDAPVDEPVTTQPELKTPGVWGVENAAPDQPVPEPPKPFIIPKMNLFQDLPYSVSQVPPPPPTPPPAYSTTAPAPPLIVEPAVPKPQAQRPYTPSDSLAAPAPLRGTPSNRKPTTPLYAGLSGSPPPPTPMDPAIYTPVTPPAPLRAKASNEQQKTPTARPPQGASPNQVTSTKEKRTTPKLNRNSGTRTIAQAQMFEALARGQTPKDGSSRKDSSPPRPASVAASSASEYSNPPQTAVLDRTFDGPNPNILRREPSPPPVPSMYKVEARQEAPIKVSDPAVFGALMAPPESTRPQPEPTRSNSRSNAQAPLQRKGSNRATPVSSAPKAPLPPVPPAARATRLRRESPERDALRSSRPDRMAPSMDRTRTVSPELQRRPSASQRSPTKGASPTVTRTRTESPELKRRPSAAQASSRNFPRNPRPSQTSRYSPPPAPPLPRSGSVSSQQSQSEASAARSSPTPRPLVRTNTTPMPSGRNNITATMTSGTRNRGMALRVGGNESAAGAPRPDRDRTTSSLFREIDDLVSAPNRQGSGTIPANSRADARRDIGRDTDRRPPPLRRAATSRAPLADGYRDDGRERGDRVRDERRNVPRTRLSGERRF</sequence>
<feature type="compositionally biased region" description="Low complexity" evidence="1">
    <location>
        <begin position="778"/>
        <end position="789"/>
    </location>
</feature>
<reference evidence="3" key="1">
    <citation type="journal article" date="2020" name="Stud. Mycol.">
        <title>101 Dothideomycetes genomes: a test case for predicting lifestyles and emergence of pathogens.</title>
        <authorList>
            <person name="Haridas S."/>
            <person name="Albert R."/>
            <person name="Binder M."/>
            <person name="Bloem J."/>
            <person name="Labutti K."/>
            <person name="Salamov A."/>
            <person name="Andreopoulos B."/>
            <person name="Baker S."/>
            <person name="Barry K."/>
            <person name="Bills G."/>
            <person name="Bluhm B."/>
            <person name="Cannon C."/>
            <person name="Castanera R."/>
            <person name="Culley D."/>
            <person name="Daum C."/>
            <person name="Ezra D."/>
            <person name="Gonzalez J."/>
            <person name="Henrissat B."/>
            <person name="Kuo A."/>
            <person name="Liang C."/>
            <person name="Lipzen A."/>
            <person name="Lutzoni F."/>
            <person name="Magnuson J."/>
            <person name="Mondo S."/>
            <person name="Nolan M."/>
            <person name="Ohm R."/>
            <person name="Pangilinan J."/>
            <person name="Park H.-J."/>
            <person name="Ramirez L."/>
            <person name="Alfaro M."/>
            <person name="Sun H."/>
            <person name="Tritt A."/>
            <person name="Yoshinaga Y."/>
            <person name="Zwiers L.-H."/>
            <person name="Turgeon B."/>
            <person name="Goodwin S."/>
            <person name="Spatafora J."/>
            <person name="Crous P."/>
            <person name="Grigoriev I."/>
        </authorList>
    </citation>
    <scope>NUCLEOTIDE SEQUENCE</scope>
    <source>
        <strain evidence="3">CBS 122367</strain>
    </source>
</reference>
<evidence type="ECO:0000313" key="3">
    <source>
        <dbReference type="EMBL" id="KAF2690291.1"/>
    </source>
</evidence>
<dbReference type="OrthoDB" id="3928002at2759"/>
<feature type="compositionally biased region" description="Polar residues" evidence="1">
    <location>
        <begin position="510"/>
        <end position="527"/>
    </location>
</feature>
<feature type="compositionally biased region" description="Polar residues" evidence="1">
    <location>
        <begin position="746"/>
        <end position="756"/>
    </location>
</feature>
<evidence type="ECO:0000256" key="2">
    <source>
        <dbReference type="SAM" id="SignalP"/>
    </source>
</evidence>
<feature type="region of interest" description="Disordered" evidence="1">
    <location>
        <begin position="196"/>
        <end position="820"/>
    </location>
</feature>
<dbReference type="AlphaFoldDB" id="A0A6G1JJ92"/>
<name>A0A6G1JJ92_9PLEO</name>
<feature type="compositionally biased region" description="Basic and acidic residues" evidence="1">
    <location>
        <begin position="760"/>
        <end position="774"/>
    </location>
</feature>
<evidence type="ECO:0000313" key="4">
    <source>
        <dbReference type="Proteomes" id="UP000799291"/>
    </source>
</evidence>
<dbReference type="EMBL" id="MU005571">
    <property type="protein sequence ID" value="KAF2690291.1"/>
    <property type="molecule type" value="Genomic_DNA"/>
</dbReference>
<feature type="compositionally biased region" description="Basic and acidic residues" evidence="1">
    <location>
        <begin position="560"/>
        <end position="577"/>
    </location>
</feature>
<feature type="compositionally biased region" description="Polar residues" evidence="1">
    <location>
        <begin position="628"/>
        <end position="647"/>
    </location>
</feature>
<feature type="chain" id="PRO_5026094184" evidence="2">
    <location>
        <begin position="18"/>
        <end position="820"/>
    </location>
</feature>